<reference evidence="2 3" key="1">
    <citation type="submission" date="2014-11" db="EMBL/GenBank/DDBJ databases">
        <title>Comparative genomics of Methylobacterium species.</title>
        <authorList>
            <person name="Chaudhry V."/>
            <person name="Patil P.B."/>
        </authorList>
    </citation>
    <scope>NUCLEOTIDE SEQUENCE [LARGE SCALE GENOMIC DNA]</scope>
    <source>
        <strain evidence="2 3">SE3.6</strain>
    </source>
</reference>
<name>A0ABR5HEV4_9HYPH</name>
<comment type="caution">
    <text evidence="2">The sequence shown here is derived from an EMBL/GenBank/DDBJ whole genome shotgun (WGS) entry which is preliminary data.</text>
</comment>
<proteinExistence type="predicted"/>
<dbReference type="EMBL" id="JTHG01000066">
    <property type="protein sequence ID" value="KMO25025.1"/>
    <property type="molecule type" value="Genomic_DNA"/>
</dbReference>
<evidence type="ECO:0000313" key="2">
    <source>
        <dbReference type="EMBL" id="KMO25025.1"/>
    </source>
</evidence>
<sequence>MPEPAEQTIARLTRERDEARTALAGSERKRGEAESLLALRTRQGTQAQETWARAAEQALSGDPRALHDKLARWRDPARLAAIVQSATPTHETPHVES</sequence>
<dbReference type="RefSeq" id="WP_048428176.1">
    <property type="nucleotide sequence ID" value="NZ_JTHF01000116.1"/>
</dbReference>
<feature type="compositionally biased region" description="Basic and acidic residues" evidence="1">
    <location>
        <begin position="12"/>
        <end position="33"/>
    </location>
</feature>
<evidence type="ECO:0000256" key="1">
    <source>
        <dbReference type="SAM" id="MobiDB-lite"/>
    </source>
</evidence>
<gene>
    <name evidence="2" type="ORF">QR79_09580</name>
</gene>
<evidence type="ECO:0000313" key="3">
    <source>
        <dbReference type="Proteomes" id="UP000036471"/>
    </source>
</evidence>
<accession>A0ABR5HEV4</accession>
<dbReference type="Proteomes" id="UP000036471">
    <property type="component" value="Unassembled WGS sequence"/>
</dbReference>
<protein>
    <submittedName>
        <fullName evidence="2">Uncharacterized protein</fullName>
    </submittedName>
</protein>
<organism evidence="2 3">
    <name type="scientific">Methylobacterium indicum</name>
    <dbReference type="NCBI Taxonomy" id="1775910"/>
    <lineage>
        <taxon>Bacteria</taxon>
        <taxon>Pseudomonadati</taxon>
        <taxon>Pseudomonadota</taxon>
        <taxon>Alphaproteobacteria</taxon>
        <taxon>Hyphomicrobiales</taxon>
        <taxon>Methylobacteriaceae</taxon>
        <taxon>Methylobacterium</taxon>
    </lineage>
</organism>
<feature type="region of interest" description="Disordered" evidence="1">
    <location>
        <begin position="1"/>
        <end position="34"/>
    </location>
</feature>
<keyword evidence="3" id="KW-1185">Reference proteome</keyword>